<evidence type="ECO:0000256" key="2">
    <source>
        <dbReference type="ARBA" id="ARBA00022692"/>
    </source>
</evidence>
<dbReference type="GO" id="GO:0008521">
    <property type="term" value="F:acetyl-CoA transmembrane transporter activity"/>
    <property type="evidence" value="ECO:0007669"/>
    <property type="project" value="InterPro"/>
</dbReference>
<comment type="subcellular location">
    <subcellularLocation>
        <location evidence="1">Membrane</location>
        <topology evidence="1">Multi-pass membrane protein</topology>
    </subcellularLocation>
</comment>
<feature type="compositionally biased region" description="Basic and acidic residues" evidence="5">
    <location>
        <begin position="7"/>
        <end position="30"/>
    </location>
</feature>
<reference evidence="8" key="1">
    <citation type="submission" date="2015-01" db="EMBL/GenBank/DDBJ databases">
        <authorList>
            <person name="Aksoy S."/>
            <person name="Warren W."/>
            <person name="Wilson R.K."/>
        </authorList>
    </citation>
    <scope>NUCLEOTIDE SEQUENCE [LARGE SCALE GENOMIC DNA]</scope>
    <source>
        <strain evidence="8">IAEA</strain>
    </source>
</reference>
<feature type="transmembrane region" description="Helical" evidence="6">
    <location>
        <begin position="84"/>
        <end position="101"/>
    </location>
</feature>
<evidence type="ECO:0000313" key="8">
    <source>
        <dbReference type="Proteomes" id="UP000092460"/>
    </source>
</evidence>
<evidence type="ECO:0000256" key="4">
    <source>
        <dbReference type="ARBA" id="ARBA00023136"/>
    </source>
</evidence>
<keyword evidence="4 6" id="KW-0472">Membrane</keyword>
<dbReference type="GO" id="GO:0016020">
    <property type="term" value="C:membrane"/>
    <property type="evidence" value="ECO:0007669"/>
    <property type="project" value="UniProtKB-SubCell"/>
</dbReference>
<dbReference type="PANTHER" id="PTHR12778">
    <property type="entry name" value="SOLUTE CARRIER FAMILY 33 ACETYL-COA TRANSPORTER -RELATED"/>
    <property type="match status" value="1"/>
</dbReference>
<keyword evidence="2 6" id="KW-0812">Transmembrane</keyword>
<accession>A0A1B0C2N6</accession>
<evidence type="ECO:0000256" key="5">
    <source>
        <dbReference type="SAM" id="MobiDB-lite"/>
    </source>
</evidence>
<feature type="transmembrane region" description="Helical" evidence="6">
    <location>
        <begin position="282"/>
        <end position="305"/>
    </location>
</feature>
<dbReference type="SUPFAM" id="SSF103473">
    <property type="entry name" value="MFS general substrate transporter"/>
    <property type="match status" value="1"/>
</dbReference>
<feature type="transmembrane region" description="Helical" evidence="6">
    <location>
        <begin position="380"/>
        <end position="411"/>
    </location>
</feature>
<keyword evidence="8" id="KW-1185">Reference proteome</keyword>
<feature type="transmembrane region" description="Helical" evidence="6">
    <location>
        <begin position="40"/>
        <end position="64"/>
    </location>
</feature>
<sequence length="536" mass="60776">MSLRRRRDSEGKDEFPLPPTEGRESVEHEKTDIRGDKANIALLLFLYILQGIPIGLIAAVPMLLQNRGASYREQAEFSITLWPFSLKLLWAPIVDSCYIRSFGRRKSWLVPSQYMIGIFMLFLSMHVEQWLGGNGQEPNVPLLTLVFFLLNFLAATQDIAVDGWALTMLKSCNVSYASTCNSVGQTAGYFFGYVTFIAFESKDFCNKYLRSVPKDHGMITLPEFLWFCGWCFLLATTLVAIFKKEHDSAVGNSEVRRRSDIYELNLYESYKILISMIRMRPIQILAIILLTAKVTFSAADAVTQLKLIDAGVPKEKLALLVVPVIPLQIILPLIVSRYTNGPRPMDVYVSAIPYRIVFASMATLIAYFTPYMISGGYVPFYYYVLLVVNYAFYQIFLYCMFVAVMAFFATISDPAVGGTYMTFLNTLSNLGGNWANTAILWLVDVLTWTECVHKNPALVMDNNCSSKKQKEECSLAGGECKIVFDGYYIESVVCIVYGVLWMIFARKWVAYLQNLPKRDWLVAKSPQKSSFTTKIR</sequence>
<reference evidence="7" key="2">
    <citation type="submission" date="2020-05" db="UniProtKB">
        <authorList>
            <consortium name="EnsemblMetazoa"/>
        </authorList>
    </citation>
    <scope>IDENTIFICATION</scope>
    <source>
        <strain evidence="7">IAEA</strain>
    </source>
</reference>
<evidence type="ECO:0000313" key="7">
    <source>
        <dbReference type="EnsemblMetazoa" id="GPPI047507-PA"/>
    </source>
</evidence>
<dbReference type="GO" id="GO:0035348">
    <property type="term" value="P:acetyl-CoA transmembrane transport"/>
    <property type="evidence" value="ECO:0007669"/>
    <property type="project" value="InterPro"/>
</dbReference>
<evidence type="ECO:0008006" key="9">
    <source>
        <dbReference type="Google" id="ProtNLM"/>
    </source>
</evidence>
<dbReference type="PANTHER" id="PTHR12778:SF9">
    <property type="entry name" value="ACETYL-COENZYME A TRANSPORTER 1"/>
    <property type="match status" value="1"/>
</dbReference>
<evidence type="ECO:0000256" key="3">
    <source>
        <dbReference type="ARBA" id="ARBA00022989"/>
    </source>
</evidence>
<name>A0A1B0C2N6_9MUSC</name>
<dbReference type="InterPro" id="IPR004752">
    <property type="entry name" value="AmpG_permease/AT-1"/>
</dbReference>
<dbReference type="EnsemblMetazoa" id="GPPI047507-RA">
    <property type="protein sequence ID" value="GPPI047507-PA"/>
    <property type="gene ID" value="GPPI047507"/>
</dbReference>
<dbReference type="STRING" id="67801.A0A1B0C2N6"/>
<feature type="transmembrane region" description="Helical" evidence="6">
    <location>
        <begin position="108"/>
        <end position="127"/>
    </location>
</feature>
<feature type="transmembrane region" description="Helical" evidence="6">
    <location>
        <begin position="224"/>
        <end position="242"/>
    </location>
</feature>
<keyword evidence="3 6" id="KW-1133">Transmembrane helix</keyword>
<feature type="transmembrane region" description="Helical" evidence="6">
    <location>
        <begin position="139"/>
        <end position="161"/>
    </location>
</feature>
<organism evidence="7 8">
    <name type="scientific">Glossina palpalis gambiensis</name>
    <dbReference type="NCBI Taxonomy" id="67801"/>
    <lineage>
        <taxon>Eukaryota</taxon>
        <taxon>Metazoa</taxon>
        <taxon>Ecdysozoa</taxon>
        <taxon>Arthropoda</taxon>
        <taxon>Hexapoda</taxon>
        <taxon>Insecta</taxon>
        <taxon>Pterygota</taxon>
        <taxon>Neoptera</taxon>
        <taxon>Endopterygota</taxon>
        <taxon>Diptera</taxon>
        <taxon>Brachycera</taxon>
        <taxon>Muscomorpha</taxon>
        <taxon>Hippoboscoidea</taxon>
        <taxon>Glossinidae</taxon>
        <taxon>Glossina</taxon>
    </lineage>
</organism>
<proteinExistence type="predicted"/>
<dbReference type="Proteomes" id="UP000092460">
    <property type="component" value="Unassembled WGS sequence"/>
</dbReference>
<dbReference type="EMBL" id="JXJN01024608">
    <property type="status" value="NOT_ANNOTATED_CDS"/>
    <property type="molecule type" value="Genomic_DNA"/>
</dbReference>
<evidence type="ECO:0000256" key="1">
    <source>
        <dbReference type="ARBA" id="ARBA00004141"/>
    </source>
</evidence>
<feature type="transmembrane region" description="Helical" evidence="6">
    <location>
        <begin position="347"/>
        <end position="368"/>
    </location>
</feature>
<dbReference type="VEuPathDB" id="VectorBase:GPPI047507"/>
<dbReference type="AlphaFoldDB" id="A0A1B0C2N6"/>
<feature type="region of interest" description="Disordered" evidence="5">
    <location>
        <begin position="1"/>
        <end position="30"/>
    </location>
</feature>
<feature type="transmembrane region" description="Helical" evidence="6">
    <location>
        <begin position="487"/>
        <end position="505"/>
    </location>
</feature>
<feature type="transmembrane region" description="Helical" evidence="6">
    <location>
        <begin position="317"/>
        <end position="335"/>
    </location>
</feature>
<evidence type="ECO:0000256" key="6">
    <source>
        <dbReference type="SAM" id="Phobius"/>
    </source>
</evidence>
<dbReference type="Pfam" id="PF13000">
    <property type="entry name" value="Acatn"/>
    <property type="match status" value="2"/>
</dbReference>
<protein>
    <recommendedName>
        <fullName evidence="9">Major facilitator superfamily (MFS) profile domain-containing protein</fullName>
    </recommendedName>
</protein>
<dbReference type="InterPro" id="IPR036259">
    <property type="entry name" value="MFS_trans_sf"/>
</dbReference>
<dbReference type="Gene3D" id="1.20.1250.20">
    <property type="entry name" value="MFS general substrate transporter like domains"/>
    <property type="match status" value="1"/>
</dbReference>
<dbReference type="InterPro" id="IPR024371">
    <property type="entry name" value="AcetylCoA_trans_1-like"/>
</dbReference>